<evidence type="ECO:0000313" key="3">
    <source>
        <dbReference type="EMBL" id="EJT49034.1"/>
    </source>
</evidence>
<gene>
    <name evidence="3" type="ORF">A1Q1_01891</name>
</gene>
<dbReference type="KEGG" id="tasa:A1Q1_01891"/>
<dbReference type="GO" id="GO:0030125">
    <property type="term" value="C:clathrin vesicle coat"/>
    <property type="evidence" value="ECO:0007669"/>
    <property type="project" value="TreeGrafter"/>
</dbReference>
<dbReference type="InterPro" id="IPR011993">
    <property type="entry name" value="PH-like_dom_sf"/>
</dbReference>
<comment type="caution">
    <text evidence="3">The sequence shown here is derived from an EMBL/GenBank/DDBJ whole genome shotgun (WGS) entry which is preliminary data.</text>
</comment>
<dbReference type="HOGENOM" id="CLU_069884_2_1_1"/>
<protein>
    <recommendedName>
        <fullName evidence="2">NECAP PHear domain-containing protein</fullName>
    </recommendedName>
</protein>
<name>J6EWQ5_TRIAS</name>
<feature type="compositionally biased region" description="Pro residues" evidence="1">
    <location>
        <begin position="157"/>
        <end position="167"/>
    </location>
</feature>
<dbReference type="Gene3D" id="2.30.29.30">
    <property type="entry name" value="Pleckstrin-homology domain (PH domain)/Phosphotyrosine-binding domain (PTB)"/>
    <property type="match status" value="2"/>
</dbReference>
<organism evidence="3 4">
    <name type="scientific">Trichosporon asahii var. asahii (strain ATCC 90039 / CBS 2479 / JCM 2466 / KCTC 7840 / NBRC 103889/ NCYC 2677 / UAMH 7654)</name>
    <name type="common">Yeast</name>
    <dbReference type="NCBI Taxonomy" id="1186058"/>
    <lineage>
        <taxon>Eukaryota</taxon>
        <taxon>Fungi</taxon>
        <taxon>Dikarya</taxon>
        <taxon>Basidiomycota</taxon>
        <taxon>Agaricomycotina</taxon>
        <taxon>Tremellomycetes</taxon>
        <taxon>Trichosporonales</taxon>
        <taxon>Trichosporonaceae</taxon>
        <taxon>Trichosporon</taxon>
    </lineage>
</organism>
<dbReference type="InterPro" id="IPR012466">
    <property type="entry name" value="NECAP_PHear"/>
</dbReference>
<dbReference type="AlphaFoldDB" id="J6EWQ5"/>
<dbReference type="OrthoDB" id="10265489at2759"/>
<dbReference type="GeneID" id="25985405"/>
<dbReference type="VEuPathDB" id="FungiDB:A1Q1_01891"/>
<evidence type="ECO:0000259" key="2">
    <source>
        <dbReference type="Pfam" id="PF07933"/>
    </source>
</evidence>
<dbReference type="PANTHER" id="PTHR12847:SF9">
    <property type="entry name" value="NECAP-LIKE PROTEIN CG9132"/>
    <property type="match status" value="1"/>
</dbReference>
<dbReference type="SUPFAM" id="SSF50729">
    <property type="entry name" value="PH domain-like"/>
    <property type="match status" value="1"/>
</dbReference>
<feature type="domain" description="NECAP PHear" evidence="2">
    <location>
        <begin position="53"/>
        <end position="131"/>
    </location>
</feature>
<evidence type="ECO:0000313" key="4">
    <source>
        <dbReference type="Proteomes" id="UP000002748"/>
    </source>
</evidence>
<evidence type="ECO:0000256" key="1">
    <source>
        <dbReference type="SAM" id="MobiDB-lite"/>
    </source>
</evidence>
<sequence>MDALTDQIESVLFVPPRTSVSGYKAAEWNVESFMWKGRLRVLEIGPKCEIKLEVEPVLDSSRYFVLRVEGDGGKRAYIGVGFPERSESFDFQSVAKRASNPDPGPNDEPAKPAAPPKDYSLKEGQTFSIKLPGREGKKTTPPASTGGSTGGGGLFALPPPPPPGRRR</sequence>
<dbReference type="PANTHER" id="PTHR12847">
    <property type="entry name" value="ATP-BINDING CASSETTE ABC TRANSPORTER-RELATED"/>
    <property type="match status" value="1"/>
</dbReference>
<proteinExistence type="predicted"/>
<reference evidence="3 4" key="1">
    <citation type="journal article" date="2012" name="Eukaryot. Cell">
        <title>Draft genome sequence of CBS 2479, the standard type strain of Trichosporon asahii.</title>
        <authorList>
            <person name="Yang R.Y."/>
            <person name="Li H.T."/>
            <person name="Zhu H."/>
            <person name="Zhou G.P."/>
            <person name="Wang M."/>
            <person name="Wang L."/>
        </authorList>
    </citation>
    <scope>NUCLEOTIDE SEQUENCE [LARGE SCALE GENOMIC DNA]</scope>
    <source>
        <strain evidence="4">ATCC 90039 / CBS 2479 / JCM 2466 / KCTC 7840 / NCYC 2677 / UAMH 7654</strain>
    </source>
</reference>
<dbReference type="EMBL" id="ALBS01000181">
    <property type="protein sequence ID" value="EJT49034.1"/>
    <property type="molecule type" value="Genomic_DNA"/>
</dbReference>
<dbReference type="RefSeq" id="XP_014180374.1">
    <property type="nucleotide sequence ID" value="XM_014324899.1"/>
</dbReference>
<dbReference type="Proteomes" id="UP000002748">
    <property type="component" value="Unassembled WGS sequence"/>
</dbReference>
<dbReference type="GO" id="GO:0006897">
    <property type="term" value="P:endocytosis"/>
    <property type="evidence" value="ECO:0007669"/>
    <property type="project" value="InterPro"/>
</dbReference>
<dbReference type="Pfam" id="PF07933">
    <property type="entry name" value="DUF1681"/>
    <property type="match status" value="1"/>
</dbReference>
<feature type="region of interest" description="Disordered" evidence="1">
    <location>
        <begin position="94"/>
        <end position="167"/>
    </location>
</feature>
<accession>J6EWQ5</accession>